<feature type="domain" description="Core Histone H2A/H2B/H3" evidence="2">
    <location>
        <begin position="3"/>
        <end position="36"/>
    </location>
</feature>
<dbReference type="SUPFAM" id="SSF47113">
    <property type="entry name" value="Histone-fold"/>
    <property type="match status" value="2"/>
</dbReference>
<dbReference type="Gene3D" id="1.10.20.10">
    <property type="entry name" value="Histone, subunit A"/>
    <property type="match status" value="1"/>
</dbReference>
<dbReference type="InterPro" id="IPR009072">
    <property type="entry name" value="Histone-fold"/>
</dbReference>
<dbReference type="Proteomes" id="UP000054047">
    <property type="component" value="Unassembled WGS sequence"/>
</dbReference>
<organism evidence="3 4">
    <name type="scientific">Ancylostoma duodenale</name>
    <dbReference type="NCBI Taxonomy" id="51022"/>
    <lineage>
        <taxon>Eukaryota</taxon>
        <taxon>Metazoa</taxon>
        <taxon>Ecdysozoa</taxon>
        <taxon>Nematoda</taxon>
        <taxon>Chromadorea</taxon>
        <taxon>Rhabditida</taxon>
        <taxon>Rhabditina</taxon>
        <taxon>Rhabditomorpha</taxon>
        <taxon>Strongyloidea</taxon>
        <taxon>Ancylostomatidae</taxon>
        <taxon>Ancylostomatinae</taxon>
        <taxon>Ancylostoma</taxon>
    </lineage>
</organism>
<keyword evidence="4" id="KW-1185">Reference proteome</keyword>
<dbReference type="SMART" id="SM00428">
    <property type="entry name" value="H3"/>
    <property type="match status" value="1"/>
</dbReference>
<dbReference type="GO" id="GO:0000786">
    <property type="term" value="C:nucleosome"/>
    <property type="evidence" value="ECO:0007669"/>
    <property type="project" value="InterPro"/>
</dbReference>
<dbReference type="GO" id="GO:0030527">
    <property type="term" value="F:structural constituent of chromatin"/>
    <property type="evidence" value="ECO:0007669"/>
    <property type="project" value="InterPro"/>
</dbReference>
<name>A0A0C2G357_9BILA</name>
<gene>
    <name evidence="3" type="ORF">ANCDUO_16541</name>
</gene>
<evidence type="ECO:0000313" key="3">
    <source>
        <dbReference type="EMBL" id="KIH53334.1"/>
    </source>
</evidence>
<protein>
    <submittedName>
        <fullName evidence="3">Core histone H2A/H2B/H3/H4</fullName>
    </submittedName>
</protein>
<evidence type="ECO:0000259" key="2">
    <source>
        <dbReference type="Pfam" id="PF00125"/>
    </source>
</evidence>
<reference evidence="3 4" key="1">
    <citation type="submission" date="2013-12" db="EMBL/GenBank/DDBJ databases">
        <title>Draft genome of the parsitic nematode Ancylostoma duodenale.</title>
        <authorList>
            <person name="Mitreva M."/>
        </authorList>
    </citation>
    <scope>NUCLEOTIDE SEQUENCE [LARGE SCALE GENOMIC DNA]</scope>
    <source>
        <strain evidence="3 4">Zhejiang</strain>
    </source>
</reference>
<dbReference type="Pfam" id="PF00125">
    <property type="entry name" value="Histone"/>
    <property type="match status" value="2"/>
</dbReference>
<dbReference type="EMBL" id="KN741478">
    <property type="protein sequence ID" value="KIH53334.1"/>
    <property type="molecule type" value="Genomic_DNA"/>
</dbReference>
<dbReference type="InterPro" id="IPR007125">
    <property type="entry name" value="H2A/H2B/H3"/>
</dbReference>
<dbReference type="PANTHER" id="PTHR11426">
    <property type="entry name" value="HISTONE H3"/>
    <property type="match status" value="1"/>
</dbReference>
<evidence type="ECO:0000313" key="4">
    <source>
        <dbReference type="Proteomes" id="UP000054047"/>
    </source>
</evidence>
<dbReference type="InterPro" id="IPR000164">
    <property type="entry name" value="Histone_H3/CENP-A"/>
</dbReference>
<dbReference type="GO" id="GO:0046982">
    <property type="term" value="F:protein heterodimerization activity"/>
    <property type="evidence" value="ECO:0007669"/>
    <property type="project" value="InterPro"/>
</dbReference>
<sequence length="123" mass="14318">MVPGVKALQEIRHLQRTTELLIPRIAFQRVVRDVTDKAYMRGPRNNWMQVALKRCVGIAGHEMCIFPSRDPLSEFRFQEAAEVYLTCMFEDCNLAAIHARRVTIMPKDMHLVRRLRGESTMMT</sequence>
<dbReference type="AlphaFoldDB" id="A0A0C2G357"/>
<proteinExistence type="inferred from homology"/>
<feature type="domain" description="Core Histone H2A/H2B/H3" evidence="2">
    <location>
        <begin position="77"/>
        <end position="115"/>
    </location>
</feature>
<dbReference type="GO" id="GO:0003677">
    <property type="term" value="F:DNA binding"/>
    <property type="evidence" value="ECO:0007669"/>
    <property type="project" value="InterPro"/>
</dbReference>
<accession>A0A0C2G357</accession>
<dbReference type="OrthoDB" id="4025405at2759"/>
<comment type="similarity">
    <text evidence="1">Belongs to the histone H3 family.</text>
</comment>
<evidence type="ECO:0000256" key="1">
    <source>
        <dbReference type="ARBA" id="ARBA00010343"/>
    </source>
</evidence>